<organism evidence="1 2">
    <name type="scientific">Ilyodon furcidens</name>
    <name type="common">goldbreast splitfin</name>
    <dbReference type="NCBI Taxonomy" id="33524"/>
    <lineage>
        <taxon>Eukaryota</taxon>
        <taxon>Metazoa</taxon>
        <taxon>Chordata</taxon>
        <taxon>Craniata</taxon>
        <taxon>Vertebrata</taxon>
        <taxon>Euteleostomi</taxon>
        <taxon>Actinopterygii</taxon>
        <taxon>Neopterygii</taxon>
        <taxon>Teleostei</taxon>
        <taxon>Neoteleostei</taxon>
        <taxon>Acanthomorphata</taxon>
        <taxon>Ovalentaria</taxon>
        <taxon>Atherinomorphae</taxon>
        <taxon>Cyprinodontiformes</taxon>
        <taxon>Goodeidae</taxon>
        <taxon>Ilyodon</taxon>
    </lineage>
</organism>
<evidence type="ECO:0000313" key="1">
    <source>
        <dbReference type="EMBL" id="MEQ2224183.1"/>
    </source>
</evidence>
<protein>
    <submittedName>
        <fullName evidence="1">Uncharacterized protein</fullName>
    </submittedName>
</protein>
<sequence>MSAPRVRDVTIIMNDQVCWCTVAEYVAINPGYTNHDPVLPEHTSFSFMYLPAAPHFTQNVLGISQHFTLSLLIELCTKKPLNKSASYSHFSSFELSWIYQLVAHLNSQ</sequence>
<comment type="caution">
    <text evidence="1">The sequence shown here is derived from an EMBL/GenBank/DDBJ whole genome shotgun (WGS) entry which is preliminary data.</text>
</comment>
<accession>A0ABV0SXD8</accession>
<dbReference type="EMBL" id="JAHRIQ010011866">
    <property type="protein sequence ID" value="MEQ2224183.1"/>
    <property type="molecule type" value="Genomic_DNA"/>
</dbReference>
<gene>
    <name evidence="1" type="ORF">ILYODFUR_004951</name>
</gene>
<name>A0ABV0SXD8_9TELE</name>
<dbReference type="Proteomes" id="UP001482620">
    <property type="component" value="Unassembled WGS sequence"/>
</dbReference>
<evidence type="ECO:0000313" key="2">
    <source>
        <dbReference type="Proteomes" id="UP001482620"/>
    </source>
</evidence>
<reference evidence="1 2" key="1">
    <citation type="submission" date="2021-06" db="EMBL/GenBank/DDBJ databases">
        <authorList>
            <person name="Palmer J.M."/>
        </authorList>
    </citation>
    <scope>NUCLEOTIDE SEQUENCE [LARGE SCALE GENOMIC DNA]</scope>
    <source>
        <strain evidence="2">if_2019</strain>
        <tissue evidence="1">Muscle</tissue>
    </source>
</reference>
<keyword evidence="2" id="KW-1185">Reference proteome</keyword>
<proteinExistence type="predicted"/>